<dbReference type="InterPro" id="IPR006624">
    <property type="entry name" value="Beta-propeller_rpt_TECPR"/>
</dbReference>
<organism evidence="1 2">
    <name type="scientific">Daphnia magna</name>
    <dbReference type="NCBI Taxonomy" id="35525"/>
    <lineage>
        <taxon>Eukaryota</taxon>
        <taxon>Metazoa</taxon>
        <taxon>Ecdysozoa</taxon>
        <taxon>Arthropoda</taxon>
        <taxon>Crustacea</taxon>
        <taxon>Branchiopoda</taxon>
        <taxon>Diplostraca</taxon>
        <taxon>Cladocera</taxon>
        <taxon>Anomopoda</taxon>
        <taxon>Daphniidae</taxon>
        <taxon>Daphnia</taxon>
    </lineage>
</organism>
<gene>
    <name evidence="1" type="ORF">OUZ56_010322</name>
</gene>
<reference evidence="1 2" key="1">
    <citation type="journal article" date="2023" name="Nucleic Acids Res.">
        <title>The hologenome of Daphnia magna reveals possible DNA methylation and microbiome-mediated evolution of the host genome.</title>
        <authorList>
            <person name="Chaturvedi A."/>
            <person name="Li X."/>
            <person name="Dhandapani V."/>
            <person name="Marshall H."/>
            <person name="Kissane S."/>
            <person name="Cuenca-Cambronero M."/>
            <person name="Asole G."/>
            <person name="Calvet F."/>
            <person name="Ruiz-Romero M."/>
            <person name="Marangio P."/>
            <person name="Guigo R."/>
            <person name="Rago D."/>
            <person name="Mirbahai L."/>
            <person name="Eastwood N."/>
            <person name="Colbourne J.K."/>
            <person name="Zhou J."/>
            <person name="Mallon E."/>
            <person name="Orsini L."/>
        </authorList>
    </citation>
    <scope>NUCLEOTIDE SEQUENCE [LARGE SCALE GENOMIC DNA]</scope>
    <source>
        <strain evidence="1">LRV0_1</strain>
    </source>
</reference>
<dbReference type="Pfam" id="PF06462">
    <property type="entry name" value="Hyd_WA"/>
    <property type="match status" value="1"/>
</dbReference>
<evidence type="ECO:0000313" key="2">
    <source>
        <dbReference type="Proteomes" id="UP001234178"/>
    </source>
</evidence>
<comment type="caution">
    <text evidence="1">The sequence shown here is derived from an EMBL/GenBank/DDBJ whole genome shotgun (WGS) entry which is preliminary data.</text>
</comment>
<dbReference type="EMBL" id="JAOYFB010000037">
    <property type="protein sequence ID" value="KAK4024828.1"/>
    <property type="molecule type" value="Genomic_DNA"/>
</dbReference>
<evidence type="ECO:0000313" key="1">
    <source>
        <dbReference type="EMBL" id="KAK4024828.1"/>
    </source>
</evidence>
<protein>
    <submittedName>
        <fullName evidence="1">Uncharacterized protein</fullName>
    </submittedName>
</protein>
<sequence length="138" mass="15520">MRVTSCSVSLEASQGSDELWFIIEQAQGLQALDSFNLVARILYHYPEEPMFGELLASLAVWALDNNGCVYVRQGVTRQLPIGTEWNKGVEATQLAVSWKAIWVLTNGEVYQLTTSSPLKSDEGQHYEVLQLDEDWVLL</sequence>
<keyword evidence="2" id="KW-1185">Reference proteome</keyword>
<dbReference type="Proteomes" id="UP001234178">
    <property type="component" value="Unassembled WGS sequence"/>
</dbReference>
<proteinExistence type="predicted"/>
<name>A0ABR0AI78_9CRUS</name>
<accession>A0ABR0AI78</accession>